<evidence type="ECO:0000313" key="2">
    <source>
        <dbReference type="Proteomes" id="UP000283269"/>
    </source>
</evidence>
<evidence type="ECO:0000313" key="1">
    <source>
        <dbReference type="EMBL" id="PPQ82745.1"/>
    </source>
</evidence>
<dbReference type="InParanoid" id="A0A409WW44"/>
<keyword evidence="2" id="KW-1185">Reference proteome</keyword>
<dbReference type="AlphaFoldDB" id="A0A409WW44"/>
<accession>A0A409WW44</accession>
<dbReference type="STRING" id="93625.A0A409WW44"/>
<proteinExistence type="predicted"/>
<name>A0A409WW44_PSICY</name>
<dbReference type="EMBL" id="NHYD01003099">
    <property type="protein sequence ID" value="PPQ82745.1"/>
    <property type="molecule type" value="Genomic_DNA"/>
</dbReference>
<comment type="caution">
    <text evidence="1">The sequence shown here is derived from an EMBL/GenBank/DDBJ whole genome shotgun (WGS) entry which is preliminary data.</text>
</comment>
<protein>
    <submittedName>
        <fullName evidence="1">Uncharacterized protein</fullName>
    </submittedName>
</protein>
<dbReference type="OrthoDB" id="3041043at2759"/>
<sequence>MTADDAVMSCLSQADLYRCSRTCTHTYTRVASYLRRAFNVNHLFGWYFDDNSDIVDDFRRMQFETGLIVSGSSALHFLDRTGDKWTPGDLDLYVDHHFRREVCCWLEMHSYDFDPSPRQRSCGTLQEFLENETEAHMYDEVLSGARYTGGLVLNFRKDGVHRGKNIQVITSNGSALSLILRFHSTCVMNLITYDTAFSLYPKATFEDRQSLLCLPVSPELRILVTTKYGGRGWNVISQHDLPMIIQQRLTVDLLATLRSYKPETGPELSFYPGHRHLRDSCCWTLPLTKPSTMGFFDIKEPPYKYSAINSWYLGFEVQRCLAVSRPRITFELFDHEVVQESLIVSDRSLQRLLTLICKHFQEEEREDEMLTPRFDIMSVFDWDALEVIANLQDLRPHLLVCDDYLSGDRFLRRSCWQKIDKVFSCLHGIPVQYQKRCVVVGLVSRECALLGPSGDFEPGRGSLADARHVFKLTCPEGIPGYEDDFAAALENVAELLEVLPGNKQSDPFLSTTSNATYAKLDWVRHRINPRYPVPSEHASYLSEIIDDHAMSVYTVTKAGEEIRASDIGSVLVGSLVRVTFLLFHDIDNGLVTSIDDIVIL</sequence>
<gene>
    <name evidence="1" type="ORF">CVT25_009299</name>
</gene>
<reference evidence="1 2" key="1">
    <citation type="journal article" date="2018" name="Evol. Lett.">
        <title>Horizontal gene cluster transfer increased hallucinogenic mushroom diversity.</title>
        <authorList>
            <person name="Reynolds H.T."/>
            <person name="Vijayakumar V."/>
            <person name="Gluck-Thaler E."/>
            <person name="Korotkin H.B."/>
            <person name="Matheny P.B."/>
            <person name="Slot J.C."/>
        </authorList>
    </citation>
    <scope>NUCLEOTIDE SEQUENCE [LARGE SCALE GENOMIC DNA]</scope>
    <source>
        <strain evidence="1 2">2631</strain>
    </source>
</reference>
<organism evidence="1 2">
    <name type="scientific">Psilocybe cyanescens</name>
    <dbReference type="NCBI Taxonomy" id="93625"/>
    <lineage>
        <taxon>Eukaryota</taxon>
        <taxon>Fungi</taxon>
        <taxon>Dikarya</taxon>
        <taxon>Basidiomycota</taxon>
        <taxon>Agaricomycotina</taxon>
        <taxon>Agaricomycetes</taxon>
        <taxon>Agaricomycetidae</taxon>
        <taxon>Agaricales</taxon>
        <taxon>Agaricineae</taxon>
        <taxon>Strophariaceae</taxon>
        <taxon>Psilocybe</taxon>
    </lineage>
</organism>
<dbReference type="Proteomes" id="UP000283269">
    <property type="component" value="Unassembled WGS sequence"/>
</dbReference>